<comment type="pathway">
    <text evidence="2 9 10">Cell wall biogenesis; peptidoglycan biosynthesis.</text>
</comment>
<comment type="similarity">
    <text evidence="9">Belongs to the MurCDEF family.</text>
</comment>
<name>A0A7D7QY73_9ACTN</name>
<evidence type="ECO:0000313" key="15">
    <source>
        <dbReference type="Proteomes" id="UP000515663"/>
    </source>
</evidence>
<dbReference type="SUPFAM" id="SSF51984">
    <property type="entry name" value="MurCD N-terminal domain"/>
    <property type="match status" value="1"/>
</dbReference>
<evidence type="ECO:0000256" key="1">
    <source>
        <dbReference type="ARBA" id="ARBA00004496"/>
    </source>
</evidence>
<evidence type="ECO:0000256" key="11">
    <source>
        <dbReference type="SAM" id="MobiDB-lite"/>
    </source>
</evidence>
<dbReference type="GO" id="GO:0051301">
    <property type="term" value="P:cell division"/>
    <property type="evidence" value="ECO:0007669"/>
    <property type="project" value="UniProtKB-KW"/>
</dbReference>
<sequence>MVEPDPSSADLSSPVAPVTGPEGAAALGLAGRTVVVGGAGTAGMSATRYLVTLGVHVLLADDRFATRAADPDARRSAIDAVTGVAELTSQGVEPVATADLLADPAWTAHTAVVVVSPGFAPTNALVTAAADAGIPVWGEVELAWRVDAAGLLGEPRTWLVVTGTNGKTTTTSMLAGIIDASGRAGAACGNIGLPVLDAMRATPRVDVLCAELSSFQLHWAPSIRPDAGVVLNVADDHLDWHGTFEAYAAAKAGALRGAISVVGLDDAVASGLPASGRRVGFTLGPPGPGQLGVVDGQLVDRAFGAGPLYAADEVSPAGPSGVSDALAAAALALAIGVDGNAVRAGLSAFRPARHRGEVVATREGIAFVDDSKATNPHAAQAAISAFGRVVLIAGGLLKGASLDDMLVAVGDRLAGVVAIGRDRSLVVEAIARHAPEVPTVTVFTGDDGTVNAHRPGLPAPDSPLASPDRLPDTYRTSDTSESPTAVPDKQAGVAETERATAVAVMDRAVEEAWALATTSDPTPDAVLLAPAAASLDMFAGYGRRGDAFADAAHRIAGSTTAGR</sequence>
<dbReference type="Gene3D" id="3.40.1190.10">
    <property type="entry name" value="Mur-like, catalytic domain"/>
    <property type="match status" value="1"/>
</dbReference>
<keyword evidence="6 9" id="KW-0547">Nucleotide-binding</keyword>
<dbReference type="Pfam" id="PF02875">
    <property type="entry name" value="Mur_ligase_C"/>
    <property type="match status" value="1"/>
</dbReference>
<dbReference type="GO" id="GO:0008764">
    <property type="term" value="F:UDP-N-acetylmuramoylalanine-D-glutamate ligase activity"/>
    <property type="evidence" value="ECO:0007669"/>
    <property type="project" value="UniProtKB-UniRule"/>
</dbReference>
<dbReference type="InterPro" id="IPR036615">
    <property type="entry name" value="Mur_ligase_C_dom_sf"/>
</dbReference>
<dbReference type="PANTHER" id="PTHR43692">
    <property type="entry name" value="UDP-N-ACETYLMURAMOYLALANINE--D-GLUTAMATE LIGASE"/>
    <property type="match status" value="1"/>
</dbReference>
<feature type="binding site" evidence="9">
    <location>
        <begin position="163"/>
        <end position="169"/>
    </location>
    <ligand>
        <name>ATP</name>
        <dbReference type="ChEBI" id="CHEBI:30616"/>
    </ligand>
</feature>
<dbReference type="KEGG" id="gji:H1R19_14565"/>
<keyword evidence="3 9" id="KW-0963">Cytoplasm</keyword>
<evidence type="ECO:0000313" key="14">
    <source>
        <dbReference type="EMBL" id="QMT00151.1"/>
    </source>
</evidence>
<evidence type="ECO:0000256" key="8">
    <source>
        <dbReference type="ARBA" id="ARBA00023306"/>
    </source>
</evidence>
<dbReference type="SUPFAM" id="SSF53623">
    <property type="entry name" value="MurD-like peptide ligases, catalytic domain"/>
    <property type="match status" value="1"/>
</dbReference>
<dbReference type="AlphaFoldDB" id="A0A7D7QY73"/>
<dbReference type="GO" id="GO:0005524">
    <property type="term" value="F:ATP binding"/>
    <property type="evidence" value="ECO:0007669"/>
    <property type="project" value="UniProtKB-UniRule"/>
</dbReference>
<dbReference type="EMBL" id="CP059491">
    <property type="protein sequence ID" value="QMT00151.1"/>
    <property type="molecule type" value="Genomic_DNA"/>
</dbReference>
<dbReference type="InterPro" id="IPR013221">
    <property type="entry name" value="Mur_ligase_cen"/>
</dbReference>
<dbReference type="InterPro" id="IPR018109">
    <property type="entry name" value="Folylpolyglutamate_synth_CS"/>
</dbReference>
<comment type="subcellular location">
    <subcellularLocation>
        <location evidence="1 9 10">Cytoplasm</location>
    </subcellularLocation>
</comment>
<gene>
    <name evidence="9 14" type="primary">murD</name>
    <name evidence="14" type="ORF">H1R19_14565</name>
</gene>
<feature type="compositionally biased region" description="Polar residues" evidence="11">
    <location>
        <begin position="474"/>
        <end position="483"/>
    </location>
</feature>
<evidence type="ECO:0000256" key="6">
    <source>
        <dbReference type="ARBA" id="ARBA00022741"/>
    </source>
</evidence>
<dbReference type="InterPro" id="IPR005762">
    <property type="entry name" value="MurD"/>
</dbReference>
<feature type="region of interest" description="Disordered" evidence="11">
    <location>
        <begin position="446"/>
        <end position="494"/>
    </location>
</feature>
<keyword evidence="4 9" id="KW-0436">Ligase</keyword>
<evidence type="ECO:0000256" key="4">
    <source>
        <dbReference type="ARBA" id="ARBA00022598"/>
    </source>
</evidence>
<dbReference type="Proteomes" id="UP000515663">
    <property type="component" value="Chromosome"/>
</dbReference>
<evidence type="ECO:0000256" key="3">
    <source>
        <dbReference type="ARBA" id="ARBA00022490"/>
    </source>
</evidence>
<keyword evidence="15" id="KW-1185">Reference proteome</keyword>
<evidence type="ECO:0000259" key="13">
    <source>
        <dbReference type="Pfam" id="PF08245"/>
    </source>
</evidence>
<evidence type="ECO:0000256" key="10">
    <source>
        <dbReference type="RuleBase" id="RU003664"/>
    </source>
</evidence>
<comment type="function">
    <text evidence="9 10">Cell wall formation. Catalyzes the addition of glutamate to the nucleotide precursor UDP-N-acetylmuramoyl-L-alanine (UMA).</text>
</comment>
<proteinExistence type="inferred from homology"/>
<keyword evidence="9 10" id="KW-0961">Cell wall biogenesis/degradation</keyword>
<dbReference type="Pfam" id="PF08245">
    <property type="entry name" value="Mur_ligase_M"/>
    <property type="match status" value="1"/>
</dbReference>
<dbReference type="PANTHER" id="PTHR43692:SF1">
    <property type="entry name" value="UDP-N-ACETYLMURAMOYLALANINE--D-GLUTAMATE LIGASE"/>
    <property type="match status" value="1"/>
</dbReference>
<keyword evidence="9 10" id="KW-0133">Cell shape</keyword>
<protein>
    <recommendedName>
        <fullName evidence="9 10">UDP-N-acetylmuramoylalanine--D-glutamate ligase</fullName>
        <ecNumber evidence="9 10">6.3.2.9</ecNumber>
    </recommendedName>
    <alternativeName>
        <fullName evidence="9">D-glutamic acid-adding enzyme</fullName>
    </alternativeName>
    <alternativeName>
        <fullName evidence="9">UDP-N-acetylmuramoyl-L-alanyl-D-glutamate synthetase</fullName>
    </alternativeName>
</protein>
<keyword evidence="5 9" id="KW-0132">Cell division</keyword>
<dbReference type="GO" id="GO:0004326">
    <property type="term" value="F:tetrahydrofolylpolyglutamate synthase activity"/>
    <property type="evidence" value="ECO:0007669"/>
    <property type="project" value="InterPro"/>
</dbReference>
<dbReference type="GO" id="GO:0005737">
    <property type="term" value="C:cytoplasm"/>
    <property type="evidence" value="ECO:0007669"/>
    <property type="project" value="UniProtKB-SubCell"/>
</dbReference>
<evidence type="ECO:0000256" key="7">
    <source>
        <dbReference type="ARBA" id="ARBA00022840"/>
    </source>
</evidence>
<comment type="catalytic activity">
    <reaction evidence="9 10">
        <text>UDP-N-acetyl-alpha-D-muramoyl-L-alanine + D-glutamate + ATP = UDP-N-acetyl-alpha-D-muramoyl-L-alanyl-D-glutamate + ADP + phosphate + H(+)</text>
        <dbReference type="Rhea" id="RHEA:16429"/>
        <dbReference type="ChEBI" id="CHEBI:15378"/>
        <dbReference type="ChEBI" id="CHEBI:29986"/>
        <dbReference type="ChEBI" id="CHEBI:30616"/>
        <dbReference type="ChEBI" id="CHEBI:43474"/>
        <dbReference type="ChEBI" id="CHEBI:83898"/>
        <dbReference type="ChEBI" id="CHEBI:83900"/>
        <dbReference type="ChEBI" id="CHEBI:456216"/>
        <dbReference type="EC" id="6.3.2.9"/>
    </reaction>
</comment>
<dbReference type="Gene3D" id="3.40.50.720">
    <property type="entry name" value="NAD(P)-binding Rossmann-like Domain"/>
    <property type="match status" value="1"/>
</dbReference>
<dbReference type="NCBIfam" id="TIGR01087">
    <property type="entry name" value="murD"/>
    <property type="match status" value="1"/>
</dbReference>
<keyword evidence="7 9" id="KW-0067">ATP-binding</keyword>
<dbReference type="GO" id="GO:0009252">
    <property type="term" value="P:peptidoglycan biosynthetic process"/>
    <property type="evidence" value="ECO:0007669"/>
    <property type="project" value="UniProtKB-UniRule"/>
</dbReference>
<keyword evidence="8 9" id="KW-0131">Cell cycle</keyword>
<organism evidence="14 15">
    <name type="scientific">Gordonia jinghuaiqii</name>
    <dbReference type="NCBI Taxonomy" id="2758710"/>
    <lineage>
        <taxon>Bacteria</taxon>
        <taxon>Bacillati</taxon>
        <taxon>Actinomycetota</taxon>
        <taxon>Actinomycetes</taxon>
        <taxon>Mycobacteriales</taxon>
        <taxon>Gordoniaceae</taxon>
        <taxon>Gordonia</taxon>
    </lineage>
</organism>
<dbReference type="GO" id="GO:0071555">
    <property type="term" value="P:cell wall organization"/>
    <property type="evidence" value="ECO:0007669"/>
    <property type="project" value="UniProtKB-KW"/>
</dbReference>
<feature type="domain" description="Mur ligase central" evidence="13">
    <location>
        <begin position="161"/>
        <end position="253"/>
    </location>
</feature>
<dbReference type="HAMAP" id="MF_00639">
    <property type="entry name" value="MurD"/>
    <property type="match status" value="1"/>
</dbReference>
<keyword evidence="9 10" id="KW-0573">Peptidoglycan synthesis</keyword>
<dbReference type="InterPro" id="IPR036565">
    <property type="entry name" value="Mur-like_cat_sf"/>
</dbReference>
<dbReference type="GO" id="GO:0008360">
    <property type="term" value="P:regulation of cell shape"/>
    <property type="evidence" value="ECO:0007669"/>
    <property type="project" value="UniProtKB-KW"/>
</dbReference>
<evidence type="ECO:0000256" key="2">
    <source>
        <dbReference type="ARBA" id="ARBA00004752"/>
    </source>
</evidence>
<dbReference type="SUPFAM" id="SSF53244">
    <property type="entry name" value="MurD-like peptide ligases, peptide-binding domain"/>
    <property type="match status" value="2"/>
</dbReference>
<reference evidence="15" key="1">
    <citation type="submission" date="2020-07" db="EMBL/GenBank/DDBJ databases">
        <title>novel species isolated from the respiratory tract of Marmot.</title>
        <authorList>
            <person name="Zhang G."/>
        </authorList>
    </citation>
    <scope>NUCLEOTIDE SEQUENCE [LARGE SCALE GENOMIC DNA]</scope>
    <source>
        <strain evidence="15">686</strain>
    </source>
</reference>
<evidence type="ECO:0000256" key="5">
    <source>
        <dbReference type="ARBA" id="ARBA00022618"/>
    </source>
</evidence>
<dbReference type="PROSITE" id="PS01011">
    <property type="entry name" value="FOLYLPOLYGLU_SYNT_1"/>
    <property type="match status" value="1"/>
</dbReference>
<dbReference type="EC" id="6.3.2.9" evidence="9 10"/>
<dbReference type="Gene3D" id="3.90.190.20">
    <property type="entry name" value="Mur ligase, C-terminal domain"/>
    <property type="match status" value="1"/>
</dbReference>
<evidence type="ECO:0000259" key="12">
    <source>
        <dbReference type="Pfam" id="PF02875"/>
    </source>
</evidence>
<dbReference type="UniPathway" id="UPA00219"/>
<evidence type="ECO:0000256" key="9">
    <source>
        <dbReference type="HAMAP-Rule" id="MF_00639"/>
    </source>
</evidence>
<dbReference type="InterPro" id="IPR004101">
    <property type="entry name" value="Mur_ligase_C"/>
</dbReference>
<accession>A0A7D7QY73</accession>
<feature type="domain" description="Mur ligase C-terminal" evidence="12">
    <location>
        <begin position="354"/>
        <end position="443"/>
    </location>
</feature>